<name>A0A919FJ97_9MICO</name>
<keyword evidence="1" id="KW-1133">Transmembrane helix</keyword>
<feature type="transmembrane region" description="Helical" evidence="1">
    <location>
        <begin position="43"/>
        <end position="64"/>
    </location>
</feature>
<evidence type="ECO:0000259" key="2">
    <source>
        <dbReference type="Pfam" id="PF14317"/>
    </source>
</evidence>
<reference evidence="3" key="1">
    <citation type="journal article" date="2014" name="Int. J. Syst. Evol. Microbiol.">
        <title>Complete genome sequence of Corynebacterium casei LMG S-19264T (=DSM 44701T), isolated from a smear-ripened cheese.</title>
        <authorList>
            <consortium name="US DOE Joint Genome Institute (JGI-PGF)"/>
            <person name="Walter F."/>
            <person name="Albersmeier A."/>
            <person name="Kalinowski J."/>
            <person name="Ruckert C."/>
        </authorList>
    </citation>
    <scope>NUCLEOTIDE SEQUENCE</scope>
    <source>
        <strain evidence="3">CGMCC 4.7398</strain>
    </source>
</reference>
<dbReference type="RefSeq" id="WP_189667817.1">
    <property type="nucleotide sequence ID" value="NZ_BNAS01000001.1"/>
</dbReference>
<organism evidence="3 4">
    <name type="scientific">Promicromonospora soli</name>
    <dbReference type="NCBI Taxonomy" id="2035533"/>
    <lineage>
        <taxon>Bacteria</taxon>
        <taxon>Bacillati</taxon>
        <taxon>Actinomycetota</taxon>
        <taxon>Actinomycetes</taxon>
        <taxon>Micrococcales</taxon>
        <taxon>Promicromonosporaceae</taxon>
        <taxon>Promicromonospora</taxon>
    </lineage>
</organism>
<feature type="transmembrane region" description="Helical" evidence="1">
    <location>
        <begin position="76"/>
        <end position="95"/>
    </location>
</feature>
<gene>
    <name evidence="3" type="ORF">GCM10017772_06650</name>
</gene>
<feature type="domain" description="YcxB-like C-terminal" evidence="2">
    <location>
        <begin position="117"/>
        <end position="177"/>
    </location>
</feature>
<protein>
    <recommendedName>
        <fullName evidence="2">YcxB-like C-terminal domain-containing protein</fullName>
    </recommendedName>
</protein>
<dbReference type="EMBL" id="BNAS01000001">
    <property type="protein sequence ID" value="GHH66541.1"/>
    <property type="molecule type" value="Genomic_DNA"/>
</dbReference>
<dbReference type="InterPro" id="IPR025588">
    <property type="entry name" value="YcxB-like_C"/>
</dbReference>
<keyword evidence="1" id="KW-0812">Transmembrane</keyword>
<reference evidence="3" key="2">
    <citation type="submission" date="2020-09" db="EMBL/GenBank/DDBJ databases">
        <authorList>
            <person name="Sun Q."/>
            <person name="Zhou Y."/>
        </authorList>
    </citation>
    <scope>NUCLEOTIDE SEQUENCE</scope>
    <source>
        <strain evidence="3">CGMCC 4.7398</strain>
    </source>
</reference>
<dbReference type="Proteomes" id="UP000627369">
    <property type="component" value="Unassembled WGS sequence"/>
</dbReference>
<sequence>MAEENHATGVTDTGLRLAYDFVPERSDYVAVLRAMPTMRAVTVLSWLVLAVVLTLAVLMSYFLVDRDGEPVADRTDLMILLVLGVPAALILLGYSRLGGHAAWRKPANREPVRAVLDADGFSHAGPSGSQSFRWPIASRARETTEAYYVYVPNGLFSLVYWLPKRAVPVDEQVLVRAQIQAHVGRYKLR</sequence>
<dbReference type="Pfam" id="PF14317">
    <property type="entry name" value="YcxB"/>
    <property type="match status" value="1"/>
</dbReference>
<evidence type="ECO:0000313" key="4">
    <source>
        <dbReference type="Proteomes" id="UP000627369"/>
    </source>
</evidence>
<keyword evidence="1" id="KW-0472">Membrane</keyword>
<comment type="caution">
    <text evidence="3">The sequence shown here is derived from an EMBL/GenBank/DDBJ whole genome shotgun (WGS) entry which is preliminary data.</text>
</comment>
<evidence type="ECO:0000256" key="1">
    <source>
        <dbReference type="SAM" id="Phobius"/>
    </source>
</evidence>
<dbReference type="AlphaFoldDB" id="A0A919FJ97"/>
<keyword evidence="4" id="KW-1185">Reference proteome</keyword>
<evidence type="ECO:0000313" key="3">
    <source>
        <dbReference type="EMBL" id="GHH66541.1"/>
    </source>
</evidence>
<accession>A0A919FJ97</accession>
<proteinExistence type="predicted"/>